<accession>A0A0L6UBB8</accession>
<proteinExistence type="predicted"/>
<keyword evidence="2" id="KW-1185">Reference proteome</keyword>
<dbReference type="AlphaFoldDB" id="A0A0L6UBB8"/>
<name>A0A0L6UBB8_9BASI</name>
<organism evidence="1 2">
    <name type="scientific">Puccinia sorghi</name>
    <dbReference type="NCBI Taxonomy" id="27349"/>
    <lineage>
        <taxon>Eukaryota</taxon>
        <taxon>Fungi</taxon>
        <taxon>Dikarya</taxon>
        <taxon>Basidiomycota</taxon>
        <taxon>Pucciniomycotina</taxon>
        <taxon>Pucciniomycetes</taxon>
        <taxon>Pucciniales</taxon>
        <taxon>Pucciniaceae</taxon>
        <taxon>Puccinia</taxon>
    </lineage>
</organism>
<dbReference type="EMBL" id="LAVV01013249">
    <property type="protein sequence ID" value="KNZ45821.1"/>
    <property type="molecule type" value="Genomic_DNA"/>
</dbReference>
<evidence type="ECO:0000313" key="1">
    <source>
        <dbReference type="EMBL" id="KNZ45821.1"/>
    </source>
</evidence>
<reference evidence="1 2" key="1">
    <citation type="submission" date="2015-08" db="EMBL/GenBank/DDBJ databases">
        <title>Next Generation Sequencing and Analysis of the Genome of Puccinia sorghi L Schw, the Causal Agent of Maize Common Rust.</title>
        <authorList>
            <person name="Rochi L."/>
            <person name="Burguener G."/>
            <person name="Darino M."/>
            <person name="Turjanski A."/>
            <person name="Kreff E."/>
            <person name="Dieguez M.J."/>
            <person name="Sacco F."/>
        </authorList>
    </citation>
    <scope>NUCLEOTIDE SEQUENCE [LARGE SCALE GENOMIC DNA]</scope>
    <source>
        <strain evidence="1 2">RO10H11247</strain>
    </source>
</reference>
<protein>
    <submittedName>
        <fullName evidence="1">Uncharacterized protein</fullName>
    </submittedName>
</protein>
<gene>
    <name evidence="1" type="ORF">VP01_777g2</name>
</gene>
<dbReference type="VEuPathDB" id="FungiDB:VP01_777g2"/>
<dbReference type="Proteomes" id="UP000037035">
    <property type="component" value="Unassembled WGS sequence"/>
</dbReference>
<evidence type="ECO:0000313" key="2">
    <source>
        <dbReference type="Proteomes" id="UP000037035"/>
    </source>
</evidence>
<sequence length="165" mass="18403">MKSCSIKIEEVPKSIKIKGEENKIIISWKTDNTKLANFKSKVMLAILVESKSLVWKVAIKNSGTWAGSVDQNLEPINQLFKEFLNAASLDLQLAAKIQMAFYQIQMSLSGGNGIQTIPHKNKPTPGAPSSAMLHELIQEILSSHNLCERLFHLHTQANCQPEQHL</sequence>
<comment type="caution">
    <text evidence="1">The sequence shown here is derived from an EMBL/GenBank/DDBJ whole genome shotgun (WGS) entry which is preliminary data.</text>
</comment>